<keyword evidence="2" id="KW-0479">Metal-binding</keyword>
<dbReference type="EMBL" id="JACIEM010000006">
    <property type="protein sequence ID" value="MBB4005464.1"/>
    <property type="molecule type" value="Genomic_DNA"/>
</dbReference>
<evidence type="ECO:0000259" key="4">
    <source>
        <dbReference type="PROSITE" id="PS50991"/>
    </source>
</evidence>
<dbReference type="NCBIfam" id="NF004283">
    <property type="entry name" value="PRK05692.1"/>
    <property type="match status" value="1"/>
</dbReference>
<dbReference type="EC" id="4.1.3.4" evidence="5"/>
<evidence type="ECO:0000256" key="3">
    <source>
        <dbReference type="ARBA" id="ARBA00023239"/>
    </source>
</evidence>
<dbReference type="InterPro" id="IPR000891">
    <property type="entry name" value="PYR_CT"/>
</dbReference>
<reference evidence="5 6" key="1">
    <citation type="submission" date="2020-08" db="EMBL/GenBank/DDBJ databases">
        <title>Genomic Encyclopedia of Type Strains, Phase IV (KMG-IV): sequencing the most valuable type-strain genomes for metagenomic binning, comparative biology and taxonomic classification.</title>
        <authorList>
            <person name="Goeker M."/>
        </authorList>
    </citation>
    <scope>NUCLEOTIDE SEQUENCE [LARGE SCALE GENOMIC DNA]</scope>
    <source>
        <strain evidence="5 6">DSM 103570</strain>
    </source>
</reference>
<accession>A0A7W6MRY0</accession>
<name>A0A7W6MRY0_9HYPH</name>
<proteinExistence type="inferred from homology"/>
<keyword evidence="3 5" id="KW-0456">Lyase</keyword>
<protein>
    <submittedName>
        <fullName evidence="5">Hydroxymethylglutaryl-CoA lyase</fullName>
        <ecNumber evidence="5">4.1.3.4</ecNumber>
    </submittedName>
</protein>
<evidence type="ECO:0000256" key="1">
    <source>
        <dbReference type="ARBA" id="ARBA00009405"/>
    </source>
</evidence>
<dbReference type="SUPFAM" id="SSF51569">
    <property type="entry name" value="Aldolase"/>
    <property type="match status" value="1"/>
</dbReference>
<dbReference type="InterPro" id="IPR013785">
    <property type="entry name" value="Aldolase_TIM"/>
</dbReference>
<dbReference type="InterPro" id="IPR043594">
    <property type="entry name" value="HMGL"/>
</dbReference>
<dbReference type="CDD" id="cd07938">
    <property type="entry name" value="DRE_TIM_HMGL"/>
    <property type="match status" value="1"/>
</dbReference>
<dbReference type="PANTHER" id="PTHR42738:SF7">
    <property type="entry name" value="HYDROXYMETHYLGLUTARYL-COA LYASE"/>
    <property type="match status" value="1"/>
</dbReference>
<evidence type="ECO:0000256" key="2">
    <source>
        <dbReference type="ARBA" id="ARBA00022723"/>
    </source>
</evidence>
<gene>
    <name evidence="5" type="ORF">GGR03_004563</name>
</gene>
<dbReference type="Proteomes" id="UP000588647">
    <property type="component" value="Unassembled WGS sequence"/>
</dbReference>
<sequence length="328" mass="34302">MNGPMDQTQAVRDMRPAPLPSRVSLVEVGPRDGLQAEAEWIPTATKIDLVNGLIDAGLRHLEVTSFVSPRAVPQLRDAAEVLAGIDRSMGAVLTALVPNAKGAERAASAGIDAMVVFLSASESHNAKNVNRSVRESLDGVRDIVRIAADADIPVFGAIATAFGCPFEGNVPVGGVVDIARAYADFGITSISLGDTTGMATPPLVQERVRALRERVPEADIALHFHNTRGVGLVCAYAGLQEGVTRFESSVGGLGGCPFAPGATGNICTEDLVYMLDECGIESGVDLQRLIAVSRRAEAAIGRRLAGQVMKAGPRLELHDMNAVATACG</sequence>
<dbReference type="Gene3D" id="3.20.20.70">
    <property type="entry name" value="Aldolase class I"/>
    <property type="match status" value="1"/>
</dbReference>
<dbReference type="Pfam" id="PF00682">
    <property type="entry name" value="HMGL-like"/>
    <property type="match status" value="1"/>
</dbReference>
<keyword evidence="6" id="KW-1185">Reference proteome</keyword>
<dbReference type="GO" id="GO:0046872">
    <property type="term" value="F:metal ion binding"/>
    <property type="evidence" value="ECO:0007669"/>
    <property type="project" value="UniProtKB-KW"/>
</dbReference>
<dbReference type="AlphaFoldDB" id="A0A7W6MRY0"/>
<dbReference type="PANTHER" id="PTHR42738">
    <property type="entry name" value="HYDROXYMETHYLGLUTARYL-COA LYASE"/>
    <property type="match status" value="1"/>
</dbReference>
<dbReference type="GO" id="GO:0004419">
    <property type="term" value="F:hydroxymethylglutaryl-CoA lyase activity"/>
    <property type="evidence" value="ECO:0007669"/>
    <property type="project" value="UniProtKB-EC"/>
</dbReference>
<dbReference type="GO" id="GO:0046951">
    <property type="term" value="P:ketone body biosynthetic process"/>
    <property type="evidence" value="ECO:0007669"/>
    <property type="project" value="TreeGrafter"/>
</dbReference>
<evidence type="ECO:0000313" key="6">
    <source>
        <dbReference type="Proteomes" id="UP000588647"/>
    </source>
</evidence>
<dbReference type="PROSITE" id="PS50991">
    <property type="entry name" value="PYR_CT"/>
    <property type="match status" value="1"/>
</dbReference>
<comment type="caution">
    <text evidence="5">The sequence shown here is derived from an EMBL/GenBank/DDBJ whole genome shotgun (WGS) entry which is preliminary data.</text>
</comment>
<organism evidence="5 6">
    <name type="scientific">Aurantimonas endophytica</name>
    <dbReference type="NCBI Taxonomy" id="1522175"/>
    <lineage>
        <taxon>Bacteria</taxon>
        <taxon>Pseudomonadati</taxon>
        <taxon>Pseudomonadota</taxon>
        <taxon>Alphaproteobacteria</taxon>
        <taxon>Hyphomicrobiales</taxon>
        <taxon>Aurantimonadaceae</taxon>
        <taxon>Aurantimonas</taxon>
    </lineage>
</organism>
<dbReference type="FunFam" id="3.20.20.70:FF:000071">
    <property type="entry name" value="Hydroxymethylglutaryl-CoA lyase"/>
    <property type="match status" value="1"/>
</dbReference>
<dbReference type="GO" id="GO:0006552">
    <property type="term" value="P:L-leucine catabolic process"/>
    <property type="evidence" value="ECO:0007669"/>
    <property type="project" value="TreeGrafter"/>
</dbReference>
<comment type="similarity">
    <text evidence="1">Belongs to the HMG-CoA lyase family.</text>
</comment>
<evidence type="ECO:0000313" key="5">
    <source>
        <dbReference type="EMBL" id="MBB4005464.1"/>
    </source>
</evidence>
<feature type="domain" description="Pyruvate carboxyltransferase" evidence="4">
    <location>
        <begin position="23"/>
        <end position="290"/>
    </location>
</feature>
<dbReference type="RefSeq" id="WP_252920325.1">
    <property type="nucleotide sequence ID" value="NZ_JAAAMM010000006.1"/>
</dbReference>